<name>A0A344PG52_9RHOB</name>
<feature type="domain" description="Polymerase/histidinol phosphatase N-terminal" evidence="15">
    <location>
        <begin position="11"/>
        <end position="128"/>
    </location>
</feature>
<accession>A0A344PG52</accession>
<dbReference type="AlphaFoldDB" id="A0A344PG52"/>
<evidence type="ECO:0000256" key="5">
    <source>
        <dbReference type="ARBA" id="ARBA00022490"/>
    </source>
</evidence>
<dbReference type="InterPro" id="IPR040982">
    <property type="entry name" value="DNA_pol3_finger"/>
</dbReference>
<evidence type="ECO:0000256" key="7">
    <source>
        <dbReference type="ARBA" id="ARBA00022695"/>
    </source>
</evidence>
<dbReference type="FunFam" id="1.10.150.870:FF:000002">
    <property type="entry name" value="Error-prone DNA polymerase"/>
    <property type="match status" value="1"/>
</dbReference>
<evidence type="ECO:0000256" key="11">
    <source>
        <dbReference type="ARBA" id="ARBA00023204"/>
    </source>
</evidence>
<dbReference type="InterPro" id="IPR004805">
    <property type="entry name" value="DnaE2/DnaE/PolC"/>
</dbReference>
<comment type="subcellular location">
    <subcellularLocation>
        <location evidence="1 13">Cytoplasm</location>
    </subcellularLocation>
</comment>
<dbReference type="GO" id="GO:0006281">
    <property type="term" value="P:DNA repair"/>
    <property type="evidence" value="ECO:0007669"/>
    <property type="project" value="UniProtKB-UniRule"/>
</dbReference>
<proteinExistence type="inferred from homology"/>
<keyword evidence="9 13" id="KW-0227">DNA damage</keyword>
<keyword evidence="7 13" id="KW-0548">Nucleotidyltransferase</keyword>
<dbReference type="EC" id="2.7.7.7" evidence="3 13"/>
<comment type="similarity">
    <text evidence="2 13">Belongs to the DNA polymerase type-C family. DnaE2 subfamily.</text>
</comment>
<feature type="compositionally biased region" description="Low complexity" evidence="14">
    <location>
        <begin position="1090"/>
        <end position="1099"/>
    </location>
</feature>
<dbReference type="EMBL" id="CP030918">
    <property type="protein sequence ID" value="AXC48357.1"/>
    <property type="molecule type" value="Genomic_DNA"/>
</dbReference>
<feature type="region of interest" description="Disordered" evidence="14">
    <location>
        <begin position="1084"/>
        <end position="1122"/>
    </location>
</feature>
<evidence type="ECO:0000259" key="15">
    <source>
        <dbReference type="SMART" id="SM00481"/>
    </source>
</evidence>
<evidence type="ECO:0000256" key="12">
    <source>
        <dbReference type="ARBA" id="ARBA00049244"/>
    </source>
</evidence>
<keyword evidence="17" id="KW-1185">Reference proteome</keyword>
<keyword evidence="5 13" id="KW-0963">Cytoplasm</keyword>
<protein>
    <recommendedName>
        <fullName evidence="4 13">Error-prone DNA polymerase</fullName>
        <ecNumber evidence="3 13">2.7.7.7</ecNumber>
    </recommendedName>
</protein>
<organism evidence="16 17">
    <name type="scientific">Paracoccus suum</name>
    <dbReference type="NCBI Taxonomy" id="2259340"/>
    <lineage>
        <taxon>Bacteria</taxon>
        <taxon>Pseudomonadati</taxon>
        <taxon>Pseudomonadota</taxon>
        <taxon>Alphaproteobacteria</taxon>
        <taxon>Rhodobacterales</taxon>
        <taxon>Paracoccaceae</taxon>
        <taxon>Paracoccus</taxon>
    </lineage>
</organism>
<dbReference type="InterPro" id="IPR023073">
    <property type="entry name" value="DnaE2"/>
</dbReference>
<evidence type="ECO:0000256" key="8">
    <source>
        <dbReference type="ARBA" id="ARBA00022705"/>
    </source>
</evidence>
<dbReference type="Gene3D" id="3.20.20.140">
    <property type="entry name" value="Metal-dependent hydrolases"/>
    <property type="match status" value="1"/>
</dbReference>
<dbReference type="GO" id="GO:0003887">
    <property type="term" value="F:DNA-directed DNA polymerase activity"/>
    <property type="evidence" value="ECO:0007669"/>
    <property type="project" value="UniProtKB-UniRule"/>
</dbReference>
<evidence type="ECO:0000256" key="13">
    <source>
        <dbReference type="HAMAP-Rule" id="MF_01902"/>
    </source>
</evidence>
<evidence type="ECO:0000256" key="6">
    <source>
        <dbReference type="ARBA" id="ARBA00022679"/>
    </source>
</evidence>
<evidence type="ECO:0000256" key="2">
    <source>
        <dbReference type="ARBA" id="ARBA00007391"/>
    </source>
</evidence>
<comment type="catalytic activity">
    <reaction evidence="12 13">
        <text>DNA(n) + a 2'-deoxyribonucleoside 5'-triphosphate = DNA(n+1) + diphosphate</text>
        <dbReference type="Rhea" id="RHEA:22508"/>
        <dbReference type="Rhea" id="RHEA-COMP:17339"/>
        <dbReference type="Rhea" id="RHEA-COMP:17340"/>
        <dbReference type="ChEBI" id="CHEBI:33019"/>
        <dbReference type="ChEBI" id="CHEBI:61560"/>
        <dbReference type="ChEBI" id="CHEBI:173112"/>
        <dbReference type="EC" id="2.7.7.7"/>
    </reaction>
</comment>
<dbReference type="Pfam" id="PF07733">
    <property type="entry name" value="DNA_pol3_alpha"/>
    <property type="match status" value="1"/>
</dbReference>
<dbReference type="InterPro" id="IPR029460">
    <property type="entry name" value="DNAPol_HHH"/>
</dbReference>
<keyword evidence="10 13" id="KW-0239">DNA-directed DNA polymerase</keyword>
<dbReference type="GO" id="GO:0009432">
    <property type="term" value="P:SOS response"/>
    <property type="evidence" value="ECO:0007669"/>
    <property type="project" value="UniProtKB-ARBA"/>
</dbReference>
<keyword evidence="8 13" id="KW-0235">DNA replication</keyword>
<dbReference type="OrthoDB" id="9803237at2"/>
<dbReference type="SMART" id="SM00481">
    <property type="entry name" value="POLIIIAc"/>
    <property type="match status" value="1"/>
</dbReference>
<feature type="compositionally biased region" description="Basic and acidic residues" evidence="14">
    <location>
        <begin position="1107"/>
        <end position="1122"/>
    </location>
</feature>
<evidence type="ECO:0000256" key="10">
    <source>
        <dbReference type="ARBA" id="ARBA00022932"/>
    </source>
</evidence>
<evidence type="ECO:0000313" key="16">
    <source>
        <dbReference type="EMBL" id="AXC48357.1"/>
    </source>
</evidence>
<evidence type="ECO:0000256" key="4">
    <source>
        <dbReference type="ARBA" id="ARBA00017273"/>
    </source>
</evidence>
<dbReference type="PANTHER" id="PTHR32294:SF4">
    <property type="entry name" value="ERROR-PRONE DNA POLYMERASE"/>
    <property type="match status" value="1"/>
</dbReference>
<keyword evidence="11 13" id="KW-0234">DNA repair</keyword>
<evidence type="ECO:0000256" key="14">
    <source>
        <dbReference type="SAM" id="MobiDB-lite"/>
    </source>
</evidence>
<keyword evidence="6 13" id="KW-0808">Transferase</keyword>
<dbReference type="InterPro" id="IPR004013">
    <property type="entry name" value="PHP_dom"/>
</dbReference>
<reference evidence="17" key="1">
    <citation type="submission" date="2018-07" db="EMBL/GenBank/DDBJ databases">
        <title>Genome sequencing of Paracoccus sp. SC2-6.</title>
        <authorList>
            <person name="Heo J."/>
            <person name="Kim S.-J."/>
            <person name="Kwon S.-W."/>
        </authorList>
    </citation>
    <scope>NUCLEOTIDE SEQUENCE [LARGE SCALE GENOMIC DNA]</scope>
    <source>
        <strain evidence="17">SC2-6</strain>
    </source>
</reference>
<dbReference type="GO" id="GO:0006260">
    <property type="term" value="P:DNA replication"/>
    <property type="evidence" value="ECO:0007669"/>
    <property type="project" value="UniProtKB-KW"/>
</dbReference>
<dbReference type="HAMAP" id="MF_01902">
    <property type="entry name" value="DNApol_error_prone"/>
    <property type="match status" value="1"/>
</dbReference>
<comment type="function">
    <text evidence="13">DNA polymerase involved in damage-induced mutagenesis and translesion synthesis (TLS). It is not the major replicative DNA polymerase.</text>
</comment>
<dbReference type="Pfam" id="PF14579">
    <property type="entry name" value="HHH_6"/>
    <property type="match status" value="1"/>
</dbReference>
<dbReference type="RefSeq" id="WP_114074677.1">
    <property type="nucleotide sequence ID" value="NZ_CP030918.1"/>
</dbReference>
<dbReference type="GO" id="GO:0003676">
    <property type="term" value="F:nucleic acid binding"/>
    <property type="evidence" value="ECO:0007669"/>
    <property type="project" value="InterPro"/>
</dbReference>
<feature type="region of interest" description="Disordered" evidence="14">
    <location>
        <begin position="78"/>
        <end position="107"/>
    </location>
</feature>
<dbReference type="PANTHER" id="PTHR32294">
    <property type="entry name" value="DNA POLYMERASE III SUBUNIT ALPHA"/>
    <property type="match status" value="1"/>
</dbReference>
<dbReference type="Gene3D" id="1.10.150.870">
    <property type="match status" value="1"/>
</dbReference>
<dbReference type="Pfam" id="PF02811">
    <property type="entry name" value="PHP"/>
    <property type="match status" value="1"/>
</dbReference>
<evidence type="ECO:0000256" key="3">
    <source>
        <dbReference type="ARBA" id="ARBA00012417"/>
    </source>
</evidence>
<dbReference type="InterPro" id="IPR003141">
    <property type="entry name" value="Pol/His_phosphatase_N"/>
</dbReference>
<dbReference type="InterPro" id="IPR004365">
    <property type="entry name" value="NA-bd_OB_tRNA"/>
</dbReference>
<dbReference type="CDD" id="cd07434">
    <property type="entry name" value="PHP_PolIIIA_DnaE2"/>
    <property type="match status" value="1"/>
</dbReference>
<gene>
    <name evidence="16" type="primary">dnaE</name>
    <name evidence="13" type="synonym">dnaE2</name>
    <name evidence="16" type="ORF">DRW48_00315</name>
</gene>
<dbReference type="NCBIfam" id="TIGR00594">
    <property type="entry name" value="polc"/>
    <property type="match status" value="1"/>
</dbReference>
<evidence type="ECO:0000313" key="17">
    <source>
        <dbReference type="Proteomes" id="UP000252023"/>
    </source>
</evidence>
<dbReference type="SUPFAM" id="SSF89550">
    <property type="entry name" value="PHP domain-like"/>
    <property type="match status" value="1"/>
</dbReference>
<sequence>MNAQAPFRPYAELCTTSNFTFLTGASHPEELLTRAAELGLAAIAITDRNSVAGVVRAYSALKELVRLRDEALATEDAAQNGPTIRSRRVTDHSSRQTVPHFTGETGAPSLPEAALPKLIIGSRLVLMDSAVEWLALPIDLPAWSRLTRLLSLGKRRAPKGECHLQQADLIEFGAGMILIALPPDPLDGNATTTRDPLQAIARAFPAHCFLGAAPRYDGRDQRRLDHLARLAEAVGLPMVAVGDVLMHRADRRPLADVLTCLRERLTIDSIGAQRLANSERRLKSGAEIARIFHRYPAAIHRTLEIADRCAFRLSDLKYQYPEENQEGEPAQKRLERLTYEGLGWRYPAGLPPRIVERVEKELTLIGEMNYAPYFLTVHDIVRFARSEGILCQGRGSAANSVVCYLLGITEVPPESITLIFERFISKERGEPPDIDVDFEHQRREEVIQWIYRRYGRERAGLTATVIHFRSRAAIREVGKVMGLSQDVIARLSGQIWGWSSSPPDERQLRDAGLSQVDRRVQLAVRLIGEIIGFPRHLSQHVGGFVITQGRLDELCPIENAAMEDRTIIEWDKDDIDALGLLKVDVLGLGMLTAIRKSFSLLSQHYSRDLNLANVPAEDPVIYDMLCRADAIGVFQVESRAQLNFLPRMRPRALYDLVCEVAIVRPGPIQGGMVHPFINRRMGLETVEDLGPAMMEVLGRTYGVPLFQEQAMQIAVVAAGFTPSEADRLRRSLATFKRMGTIGSFRDRFVSGMLERGYNADFAMRCFAQIEGFGSYGFPESHAASFARLVYISAWLKCHYQAVFTCALLNSQPMGFYAPAQLVRDAREHGVEVRGVSVNHSHWDCTLEPASDGTLALRLGFRQVKGMREEDADWIVAARANGYPDVESIWRRAGIPPRVLEQLAEADAFAPLDIPRRQAIWAAKALTAPAPLPLFGADTEVENEPQVHLPKMTLGQEVLEDYISLRLSLRAHPMELLRANLPESLPNIGLTKAAGRVTLTGLVITRQRPGTASGVIFLTLEDDTGTANIVVWRRVYEEFRKAVITGRLVRVTGRIERNGPILHVIAERVEDVSALLSLLGRPLAPPPPAAPQGQANLPAARVRSTAAHPREQAKKLFPSRDFH</sequence>
<dbReference type="InterPro" id="IPR011708">
    <property type="entry name" value="DNA_pol3_alpha_NTPase_dom"/>
</dbReference>
<dbReference type="Pfam" id="PF17657">
    <property type="entry name" value="DNA_pol3_finger"/>
    <property type="match status" value="1"/>
</dbReference>
<evidence type="ECO:0000256" key="1">
    <source>
        <dbReference type="ARBA" id="ARBA00004496"/>
    </source>
</evidence>
<dbReference type="NCBIfam" id="NF004225">
    <property type="entry name" value="PRK05672.1"/>
    <property type="match status" value="1"/>
</dbReference>
<dbReference type="GO" id="GO:0008408">
    <property type="term" value="F:3'-5' exonuclease activity"/>
    <property type="evidence" value="ECO:0007669"/>
    <property type="project" value="InterPro"/>
</dbReference>
<dbReference type="Proteomes" id="UP000252023">
    <property type="component" value="Chromosome"/>
</dbReference>
<dbReference type="CDD" id="cd04485">
    <property type="entry name" value="DnaE_OBF"/>
    <property type="match status" value="1"/>
</dbReference>
<evidence type="ECO:0000256" key="9">
    <source>
        <dbReference type="ARBA" id="ARBA00022763"/>
    </source>
</evidence>
<dbReference type="InterPro" id="IPR016195">
    <property type="entry name" value="Pol/histidinol_Pase-like"/>
</dbReference>
<dbReference type="KEGG" id="pars:DRW48_00315"/>
<dbReference type="GO" id="GO:0005737">
    <property type="term" value="C:cytoplasm"/>
    <property type="evidence" value="ECO:0007669"/>
    <property type="project" value="UniProtKB-SubCell"/>
</dbReference>
<dbReference type="Pfam" id="PF01336">
    <property type="entry name" value="tRNA_anti-codon"/>
    <property type="match status" value="1"/>
</dbReference>